<keyword evidence="1" id="KW-0472">Membrane</keyword>
<keyword evidence="1" id="KW-1133">Transmembrane helix</keyword>
<dbReference type="Proteomes" id="UP001596022">
    <property type="component" value="Unassembled WGS sequence"/>
</dbReference>
<protein>
    <submittedName>
        <fullName evidence="2">Uncharacterized protein</fullName>
    </submittedName>
</protein>
<feature type="transmembrane region" description="Helical" evidence="1">
    <location>
        <begin position="37"/>
        <end position="55"/>
    </location>
</feature>
<keyword evidence="1" id="KW-0812">Transmembrane</keyword>
<dbReference type="RefSeq" id="WP_376844170.1">
    <property type="nucleotide sequence ID" value="NZ_JBHSFW010000001.1"/>
</dbReference>
<organism evidence="2 3">
    <name type="scientific">Camelliibacillus cellulosilyticus</name>
    <dbReference type="NCBI Taxonomy" id="2174486"/>
    <lineage>
        <taxon>Bacteria</taxon>
        <taxon>Bacillati</taxon>
        <taxon>Bacillota</taxon>
        <taxon>Bacilli</taxon>
        <taxon>Bacillales</taxon>
        <taxon>Sporolactobacillaceae</taxon>
        <taxon>Camelliibacillus</taxon>
    </lineage>
</organism>
<accession>A0ABV9GHT3</accession>
<gene>
    <name evidence="2" type="ORF">ACFO4N_00035</name>
</gene>
<evidence type="ECO:0000313" key="2">
    <source>
        <dbReference type="EMBL" id="MFC4617109.1"/>
    </source>
</evidence>
<evidence type="ECO:0000313" key="3">
    <source>
        <dbReference type="Proteomes" id="UP001596022"/>
    </source>
</evidence>
<name>A0ABV9GHT3_9BACL</name>
<comment type="caution">
    <text evidence="2">The sequence shown here is derived from an EMBL/GenBank/DDBJ whole genome shotgun (WGS) entry which is preliminary data.</text>
</comment>
<keyword evidence="3" id="KW-1185">Reference proteome</keyword>
<evidence type="ECO:0000256" key="1">
    <source>
        <dbReference type="SAM" id="Phobius"/>
    </source>
</evidence>
<reference evidence="3" key="1">
    <citation type="journal article" date="2019" name="Int. J. Syst. Evol. Microbiol.">
        <title>The Global Catalogue of Microorganisms (GCM) 10K type strain sequencing project: providing services to taxonomists for standard genome sequencing and annotation.</title>
        <authorList>
            <consortium name="The Broad Institute Genomics Platform"/>
            <consortium name="The Broad Institute Genome Sequencing Center for Infectious Disease"/>
            <person name="Wu L."/>
            <person name="Ma J."/>
        </authorList>
    </citation>
    <scope>NUCLEOTIDE SEQUENCE [LARGE SCALE GENOMIC DNA]</scope>
    <source>
        <strain evidence="3">CGMCC 1.16306</strain>
    </source>
</reference>
<feature type="transmembrane region" description="Helical" evidence="1">
    <location>
        <begin position="6"/>
        <end position="25"/>
    </location>
</feature>
<proteinExistence type="predicted"/>
<sequence length="71" mass="7943">MNLMLSLVMILLVVVTLEYSVFVAWKIKDIKTLSLQIIFGGLAIIAGILLIYHVPVPSMSRLLTLLTPFEK</sequence>
<dbReference type="EMBL" id="JBHSFW010000001">
    <property type="protein sequence ID" value="MFC4617109.1"/>
    <property type="molecule type" value="Genomic_DNA"/>
</dbReference>